<dbReference type="Pfam" id="PF02984">
    <property type="entry name" value="Cyclin_C"/>
    <property type="match status" value="1"/>
</dbReference>
<dbReference type="Pfam" id="PF00134">
    <property type="entry name" value="Cyclin_N"/>
    <property type="match status" value="1"/>
</dbReference>
<organism evidence="8 9">
    <name type="scientific">Ditylenchus destructor</name>
    <dbReference type="NCBI Taxonomy" id="166010"/>
    <lineage>
        <taxon>Eukaryota</taxon>
        <taxon>Metazoa</taxon>
        <taxon>Ecdysozoa</taxon>
        <taxon>Nematoda</taxon>
        <taxon>Chromadorea</taxon>
        <taxon>Rhabditida</taxon>
        <taxon>Tylenchina</taxon>
        <taxon>Tylenchomorpha</taxon>
        <taxon>Sphaerularioidea</taxon>
        <taxon>Anguinidae</taxon>
        <taxon>Anguininae</taxon>
        <taxon>Ditylenchus</taxon>
    </lineage>
</organism>
<name>A0AAD4RB88_9BILA</name>
<keyword evidence="9" id="KW-1185">Reference proteome</keyword>
<evidence type="ECO:0000259" key="6">
    <source>
        <dbReference type="SMART" id="SM00385"/>
    </source>
</evidence>
<evidence type="ECO:0000256" key="2">
    <source>
        <dbReference type="ARBA" id="ARBA00023127"/>
    </source>
</evidence>
<dbReference type="Gene3D" id="1.10.472.10">
    <property type="entry name" value="Cyclin-like"/>
    <property type="match status" value="2"/>
</dbReference>
<keyword evidence="3" id="KW-0131">Cell cycle</keyword>
<evidence type="ECO:0000313" key="9">
    <source>
        <dbReference type="Proteomes" id="UP001201812"/>
    </source>
</evidence>
<dbReference type="Proteomes" id="UP001201812">
    <property type="component" value="Unassembled WGS sequence"/>
</dbReference>
<evidence type="ECO:0000256" key="3">
    <source>
        <dbReference type="ARBA" id="ARBA00023306"/>
    </source>
</evidence>
<dbReference type="InterPro" id="IPR004367">
    <property type="entry name" value="Cyclin_C-dom"/>
</dbReference>
<dbReference type="FunFam" id="1.10.472.10:FF:000001">
    <property type="entry name" value="G2/mitotic-specific cyclin"/>
    <property type="match status" value="1"/>
</dbReference>
<evidence type="ECO:0000256" key="4">
    <source>
        <dbReference type="RuleBase" id="RU000383"/>
    </source>
</evidence>
<gene>
    <name evidence="8" type="ORF">DdX_03697</name>
</gene>
<dbReference type="InterPro" id="IPR046965">
    <property type="entry name" value="Cyclin_A/B-like"/>
</dbReference>
<feature type="compositionally biased region" description="Polar residues" evidence="5">
    <location>
        <begin position="80"/>
        <end position="94"/>
    </location>
</feature>
<feature type="region of interest" description="Disordered" evidence="5">
    <location>
        <begin position="80"/>
        <end position="103"/>
    </location>
</feature>
<dbReference type="GO" id="GO:0016538">
    <property type="term" value="F:cyclin-dependent protein serine/threonine kinase regulator activity"/>
    <property type="evidence" value="ECO:0007669"/>
    <property type="project" value="InterPro"/>
</dbReference>
<dbReference type="InterPro" id="IPR013763">
    <property type="entry name" value="Cyclin-like_dom"/>
</dbReference>
<dbReference type="GO" id="GO:0044772">
    <property type="term" value="P:mitotic cell cycle phase transition"/>
    <property type="evidence" value="ECO:0007669"/>
    <property type="project" value="InterPro"/>
</dbReference>
<dbReference type="SMART" id="SM00385">
    <property type="entry name" value="CYCLIN"/>
    <property type="match status" value="2"/>
</dbReference>
<dbReference type="SUPFAM" id="SSF47954">
    <property type="entry name" value="Cyclin-like"/>
    <property type="match status" value="2"/>
</dbReference>
<dbReference type="PANTHER" id="PTHR10177">
    <property type="entry name" value="CYCLINS"/>
    <property type="match status" value="1"/>
</dbReference>
<protein>
    <submittedName>
        <fullName evidence="8">G2/mitotic-specific cyclin-B</fullName>
    </submittedName>
</protein>
<feature type="domain" description="Cyclin-like" evidence="6">
    <location>
        <begin position="264"/>
        <end position="345"/>
    </location>
</feature>
<sequence length="388" mass="43037">MPGKRENDSNVGRITRGLKTSAIVDENEAQHSRRVNSKTEGISNAVALKDNNTMKLRTRNANNTAVAGLAERSINITTRSMAGNGKLDSSTASKENSKPTKALQSKQTKLVQFGGGNMLVTLDCAEDIDAYLRHLEEKHVLPANFLGTSTERSGIDGRMRQILVDWLVHVQRRFTLLHETFSLAIWILDRALVKLGGAIGKHNLQLLGVACLFVASKYEEITIPHITDFVYVAADGFTKKDVLRMEQTVLKAIDFQCSIAQSVQFLRRYRHCISAPKYIHNLAKFISEVALVSYSLAHFKPSTVAAASLYLAALIQNYPIAPSAYSDVMHISEQSVISVARNFVQPVLQLSETGTKLYALREKYQKELGLPFNADQMKRLNQFAASAK</sequence>
<accession>A0AAD4RB88</accession>
<keyword evidence="1" id="KW-0132">Cell division</keyword>
<evidence type="ECO:0000256" key="5">
    <source>
        <dbReference type="SAM" id="MobiDB-lite"/>
    </source>
</evidence>
<dbReference type="InterPro" id="IPR006671">
    <property type="entry name" value="Cyclin_N"/>
</dbReference>
<comment type="similarity">
    <text evidence="4">Belongs to the cyclin family.</text>
</comment>
<dbReference type="AlphaFoldDB" id="A0AAD4RB88"/>
<evidence type="ECO:0000259" key="7">
    <source>
        <dbReference type="SMART" id="SM01332"/>
    </source>
</evidence>
<evidence type="ECO:0000313" key="8">
    <source>
        <dbReference type="EMBL" id="KAI1723536.1"/>
    </source>
</evidence>
<dbReference type="InterPro" id="IPR036915">
    <property type="entry name" value="Cyclin-like_sf"/>
</dbReference>
<keyword evidence="2 4" id="KW-0195">Cyclin</keyword>
<dbReference type="EMBL" id="JAKKPZ010000003">
    <property type="protein sequence ID" value="KAI1723536.1"/>
    <property type="molecule type" value="Genomic_DNA"/>
</dbReference>
<comment type="caution">
    <text evidence="8">The sequence shown here is derived from an EMBL/GenBank/DDBJ whole genome shotgun (WGS) entry which is preliminary data.</text>
</comment>
<evidence type="ECO:0000256" key="1">
    <source>
        <dbReference type="ARBA" id="ARBA00022618"/>
    </source>
</evidence>
<dbReference type="GO" id="GO:0051301">
    <property type="term" value="P:cell division"/>
    <property type="evidence" value="ECO:0007669"/>
    <property type="project" value="UniProtKB-KW"/>
</dbReference>
<proteinExistence type="inferred from homology"/>
<reference evidence="8" key="1">
    <citation type="submission" date="2022-01" db="EMBL/GenBank/DDBJ databases">
        <title>Genome Sequence Resource for Two Populations of Ditylenchus destructor, the Migratory Endoparasitic Phytonematode.</title>
        <authorList>
            <person name="Zhang H."/>
            <person name="Lin R."/>
            <person name="Xie B."/>
        </authorList>
    </citation>
    <scope>NUCLEOTIDE SEQUENCE</scope>
    <source>
        <strain evidence="8">BazhouSP</strain>
    </source>
</reference>
<dbReference type="SMART" id="SM01332">
    <property type="entry name" value="Cyclin_C"/>
    <property type="match status" value="1"/>
</dbReference>
<feature type="domain" description="Cyclin-like" evidence="6">
    <location>
        <begin position="165"/>
        <end position="251"/>
    </location>
</feature>
<dbReference type="InterPro" id="IPR039361">
    <property type="entry name" value="Cyclin"/>
</dbReference>
<dbReference type="PIRSF" id="PIRSF001771">
    <property type="entry name" value="Cyclin_A_B_D_E"/>
    <property type="match status" value="1"/>
</dbReference>
<feature type="domain" description="Cyclin C-terminal" evidence="7">
    <location>
        <begin position="260"/>
        <end position="373"/>
    </location>
</feature>